<dbReference type="CDD" id="cd00093">
    <property type="entry name" value="HTH_XRE"/>
    <property type="match status" value="1"/>
</dbReference>
<evidence type="ECO:0000256" key="2">
    <source>
        <dbReference type="SAM" id="MobiDB-lite"/>
    </source>
</evidence>
<dbReference type="SUPFAM" id="SSF52540">
    <property type="entry name" value="P-loop containing nucleoside triphosphate hydrolases"/>
    <property type="match status" value="1"/>
</dbReference>
<dbReference type="SUPFAM" id="SSF47413">
    <property type="entry name" value="lambda repressor-like DNA-binding domains"/>
    <property type="match status" value="1"/>
</dbReference>
<dbReference type="eggNOG" id="COG1396">
    <property type="taxonomic scope" value="Bacteria"/>
</dbReference>
<dbReference type="HOGENOM" id="CLU_388761_0_0_4"/>
<dbReference type="EMBL" id="CP000352">
    <property type="protein sequence ID" value="ABF09042.1"/>
    <property type="molecule type" value="Genomic_DNA"/>
</dbReference>
<dbReference type="PROSITE" id="PS50943">
    <property type="entry name" value="HTH_CROC1"/>
    <property type="match status" value="1"/>
</dbReference>
<dbReference type="Gene3D" id="1.10.260.40">
    <property type="entry name" value="lambda repressor-like DNA-binding domains"/>
    <property type="match status" value="1"/>
</dbReference>
<protein>
    <recommendedName>
        <fullName evidence="3">HTH cro/C1-type domain-containing protein</fullName>
    </recommendedName>
</protein>
<reference evidence="5" key="1">
    <citation type="journal article" date="2010" name="PLoS ONE">
        <title>The complete genome sequence of Cupriavidus metallidurans strain CH34, a master survivalist in harsh and anthropogenic environments.</title>
        <authorList>
            <person name="Janssen P.J."/>
            <person name="Van Houdt R."/>
            <person name="Moors H."/>
            <person name="Monsieurs P."/>
            <person name="Morin N."/>
            <person name="Michaux A."/>
            <person name="Benotmane M.A."/>
            <person name="Leys N."/>
            <person name="Vallaeys T."/>
            <person name="Lapidus A."/>
            <person name="Monchy S."/>
            <person name="Medigue C."/>
            <person name="Taghavi S."/>
            <person name="McCorkle S."/>
            <person name="Dunn J."/>
            <person name="van der Lelie D."/>
            <person name="Mergeay M."/>
        </authorList>
    </citation>
    <scope>NUCLEOTIDE SEQUENCE [LARGE SCALE GENOMIC DNA]</scope>
    <source>
        <strain evidence="5">ATCC 43123 / DSM 2839 / NBRC 102507 / CH34</strain>
    </source>
</reference>
<sequence length="710" mass="78766">MSTQTPMAIGHYLTQLREHAGLKQAELARKVTWSPAVLSRVESGERELNPEELGEVLRAIGTDDALKLGERLQRSWEVLVAPPLTHPEQDLLWEAELASKQLRALSAADDVSAAFQRRIDEYLEELQYLASLVLKRDHTVAFIGSIGIGKSTAICRMTGLEVADDGAPVQPVLEAGAGGITVCEVHLYTGPQYGIVVEPCSDEEIRQHTTDFVEHISRTGNPASNDDAEPLENEGQGISREIERAIRNMSGLRVRKEKVDGKTTRRDDAKQLALSHASARELLVEVLARMELHKRDARHIWYDASTGKPPLVWLKETFEAINNGRLPEFTLPKRIEVVAPVGLLKGVDLSVRLVDTKGIDRTAARADLEVHLEDPHTLAVLCSGFNNAPGAEARLLLNRARDAGIRNLGLNAAIVALPRPEEALAVKDDAGDRVETVEEGYELKGDQVATALEPLGLAELPVGFFNAREDAPSKLQEFVAFQLRRIRDDFAKRLAQATANVQEVIQNREEEQNQAIIREAAAQLKHWLTQNTDSPPLKQQIHASLINELAKAHASTVHAAVRRGGDWPNLNYSHQLGHGARVLATGSLGRKIKDFHAIAENLRTNPEYAKAVSLIGQAESVLLVAFDGVLTRMRLLGETLFEDEMRRDAMFWRDCENEWGQGKGYRERVAERSKQWFDDERKDELNQAIQSLLSTEWGESVARVSALLEA</sequence>
<dbReference type="AlphaFoldDB" id="Q1LLD4"/>
<dbReference type="KEGG" id="rme:Rmet_2163"/>
<keyword evidence="1" id="KW-0175">Coiled coil</keyword>
<evidence type="ECO:0000313" key="5">
    <source>
        <dbReference type="Proteomes" id="UP000002429"/>
    </source>
</evidence>
<feature type="coiled-coil region" evidence="1">
    <location>
        <begin position="487"/>
        <end position="514"/>
    </location>
</feature>
<proteinExistence type="predicted"/>
<evidence type="ECO:0000256" key="1">
    <source>
        <dbReference type="SAM" id="Coils"/>
    </source>
</evidence>
<evidence type="ECO:0000313" key="4">
    <source>
        <dbReference type="EMBL" id="ABF09042.1"/>
    </source>
</evidence>
<dbReference type="InterPro" id="IPR027417">
    <property type="entry name" value="P-loop_NTPase"/>
</dbReference>
<organism evidence="4 5">
    <name type="scientific">Cupriavidus metallidurans (strain ATCC 43123 / DSM 2839 / NBRC 102507 / CH34)</name>
    <name type="common">Ralstonia metallidurans</name>
    <dbReference type="NCBI Taxonomy" id="266264"/>
    <lineage>
        <taxon>Bacteria</taxon>
        <taxon>Pseudomonadati</taxon>
        <taxon>Pseudomonadota</taxon>
        <taxon>Betaproteobacteria</taxon>
        <taxon>Burkholderiales</taxon>
        <taxon>Burkholderiaceae</taxon>
        <taxon>Cupriavidus</taxon>
    </lineage>
</organism>
<dbReference type="InterPro" id="IPR001387">
    <property type="entry name" value="Cro/C1-type_HTH"/>
</dbReference>
<feature type="domain" description="HTH cro/C1-type" evidence="3">
    <location>
        <begin position="13"/>
        <end position="66"/>
    </location>
</feature>
<evidence type="ECO:0000259" key="3">
    <source>
        <dbReference type="PROSITE" id="PS50943"/>
    </source>
</evidence>
<dbReference type="RefSeq" id="WP_011516872.1">
    <property type="nucleotide sequence ID" value="NC_007973.1"/>
</dbReference>
<dbReference type="InterPro" id="IPR010982">
    <property type="entry name" value="Lambda_DNA-bd_dom_sf"/>
</dbReference>
<dbReference type="SMART" id="SM00530">
    <property type="entry name" value="HTH_XRE"/>
    <property type="match status" value="1"/>
</dbReference>
<gene>
    <name evidence="4" type="ordered locus">Rmet_2163</name>
</gene>
<dbReference type="Pfam" id="PF13560">
    <property type="entry name" value="HTH_31"/>
    <property type="match status" value="1"/>
</dbReference>
<dbReference type="eggNOG" id="COG0699">
    <property type="taxonomic scope" value="Bacteria"/>
</dbReference>
<dbReference type="GO" id="GO:0003677">
    <property type="term" value="F:DNA binding"/>
    <property type="evidence" value="ECO:0007669"/>
    <property type="project" value="InterPro"/>
</dbReference>
<keyword evidence="5" id="KW-1185">Reference proteome</keyword>
<dbReference type="Proteomes" id="UP000002429">
    <property type="component" value="Chromosome"/>
</dbReference>
<accession>Q1LLD4</accession>
<name>Q1LLD4_CUPMC</name>
<dbReference type="STRING" id="266264.Rmet_2163"/>
<feature type="region of interest" description="Disordered" evidence="2">
    <location>
        <begin position="217"/>
        <end position="236"/>
    </location>
</feature>